<dbReference type="EMBL" id="JADGKB010000003">
    <property type="protein sequence ID" value="KAJ3262032.1"/>
    <property type="molecule type" value="Genomic_DNA"/>
</dbReference>
<accession>A0AAD5Y8I5</accession>
<sequence>MAIEEQDCFNMEEFLNFNFAEPVAEPAPQESAADDLTLWESYPPLWKKEEAIPAQDPISQINFEGASLIQEDFVDPFAVKNEPTKVETGFRERLISRRNKLDLLAKNLSKKKPIQWAYEPQMDCKQGSSMQRNSWIDFNPVRVHSVYNIEFNIDSLPEKGSVDTSKSLEGCVSQSINLYNSAVGVSKEEMEMANSLLMFLISHM</sequence>
<keyword evidence="2" id="KW-1185">Reference proteome</keyword>
<reference evidence="1" key="1">
    <citation type="submission" date="2020-05" db="EMBL/GenBank/DDBJ databases">
        <title>Phylogenomic resolution of chytrid fungi.</title>
        <authorList>
            <person name="Stajich J.E."/>
            <person name="Amses K."/>
            <person name="Simmons R."/>
            <person name="Seto K."/>
            <person name="Myers J."/>
            <person name="Bonds A."/>
            <person name="Quandt C.A."/>
            <person name="Barry K."/>
            <person name="Liu P."/>
            <person name="Grigoriev I."/>
            <person name="Longcore J.E."/>
            <person name="James T.Y."/>
        </authorList>
    </citation>
    <scope>NUCLEOTIDE SEQUENCE</scope>
    <source>
        <strain evidence="1">PLAUS21</strain>
    </source>
</reference>
<evidence type="ECO:0000313" key="1">
    <source>
        <dbReference type="EMBL" id="KAJ3262032.1"/>
    </source>
</evidence>
<evidence type="ECO:0000313" key="2">
    <source>
        <dbReference type="Proteomes" id="UP001210925"/>
    </source>
</evidence>
<organism evidence="1 2">
    <name type="scientific">Boothiomyces macroporosus</name>
    <dbReference type="NCBI Taxonomy" id="261099"/>
    <lineage>
        <taxon>Eukaryota</taxon>
        <taxon>Fungi</taxon>
        <taxon>Fungi incertae sedis</taxon>
        <taxon>Chytridiomycota</taxon>
        <taxon>Chytridiomycota incertae sedis</taxon>
        <taxon>Chytridiomycetes</taxon>
        <taxon>Rhizophydiales</taxon>
        <taxon>Terramycetaceae</taxon>
        <taxon>Boothiomyces</taxon>
    </lineage>
</organism>
<protein>
    <submittedName>
        <fullName evidence="1">Uncharacterized protein</fullName>
    </submittedName>
</protein>
<dbReference type="AlphaFoldDB" id="A0AAD5Y8I5"/>
<proteinExistence type="predicted"/>
<comment type="caution">
    <text evidence="1">The sequence shown here is derived from an EMBL/GenBank/DDBJ whole genome shotgun (WGS) entry which is preliminary data.</text>
</comment>
<name>A0AAD5Y8I5_9FUNG</name>
<dbReference type="Proteomes" id="UP001210925">
    <property type="component" value="Unassembled WGS sequence"/>
</dbReference>
<gene>
    <name evidence="1" type="ORF">HK103_003875</name>
</gene>